<dbReference type="PANTHER" id="PTHR35193:SF5">
    <property type="entry name" value="FLOCCULATION PROTEIN FLO11"/>
    <property type="match status" value="1"/>
</dbReference>
<sequence>MFHHSAFSLYFKVQLQVHPQRHQPQQLQLVQAQAHQQVVLQVVQARVHQQRVTSAMSTSTTSNSTASMGATSTSTASPSTTSTSTTSPSTTSTSMTSTSSRTTSTSTSTISQTTTTTKSTTSTSTSTSKISTTTTTSVTTSTSATTTTQNPIFASLSDSSLIADQWILFTRSYLAAISANLSLQFTFAPGNKYNWYLDDISIKDPTSGEMLTNGNLEASPTLTGWSTSGSGGAISSAQSHSSNHSFYATSNTPSISQSFAAIGGQVYNVTFWLYLDDSKATGSSGGTPTVVVTMN</sequence>
<accession>A0A813SXK4</accession>
<dbReference type="Proteomes" id="UP000663860">
    <property type="component" value="Unassembled WGS sequence"/>
</dbReference>
<dbReference type="EMBL" id="CAJNOE010000044">
    <property type="protein sequence ID" value="CAF0802209.1"/>
    <property type="molecule type" value="Genomic_DNA"/>
</dbReference>
<name>A0A813SXK4_9BILA</name>
<dbReference type="AlphaFoldDB" id="A0A813SXK4"/>
<organism evidence="2 3">
    <name type="scientific">Adineta steineri</name>
    <dbReference type="NCBI Taxonomy" id="433720"/>
    <lineage>
        <taxon>Eukaryota</taxon>
        <taxon>Metazoa</taxon>
        <taxon>Spiralia</taxon>
        <taxon>Gnathifera</taxon>
        <taxon>Rotifera</taxon>
        <taxon>Eurotatoria</taxon>
        <taxon>Bdelloidea</taxon>
        <taxon>Adinetida</taxon>
        <taxon>Adinetidae</taxon>
        <taxon>Adineta</taxon>
    </lineage>
</organism>
<evidence type="ECO:0000313" key="3">
    <source>
        <dbReference type="Proteomes" id="UP000663860"/>
    </source>
</evidence>
<reference evidence="2" key="1">
    <citation type="submission" date="2021-02" db="EMBL/GenBank/DDBJ databases">
        <authorList>
            <person name="Nowell W R."/>
        </authorList>
    </citation>
    <scope>NUCLEOTIDE SEQUENCE</scope>
</reference>
<evidence type="ECO:0000256" key="1">
    <source>
        <dbReference type="SAM" id="MobiDB-lite"/>
    </source>
</evidence>
<dbReference type="PANTHER" id="PTHR35193">
    <property type="entry name" value="MUCIN 13A, CELL SURFACE-ASSOCIATED-RELATED"/>
    <property type="match status" value="1"/>
</dbReference>
<gene>
    <name evidence="2" type="ORF">IZO911_LOCUS6995</name>
</gene>
<feature type="region of interest" description="Disordered" evidence="1">
    <location>
        <begin position="53"/>
        <end position="144"/>
    </location>
</feature>
<dbReference type="Gene3D" id="2.60.120.260">
    <property type="entry name" value="Galactose-binding domain-like"/>
    <property type="match status" value="1"/>
</dbReference>
<protein>
    <submittedName>
        <fullName evidence="2">Uncharacterized protein</fullName>
    </submittedName>
</protein>
<proteinExistence type="predicted"/>
<evidence type="ECO:0000313" key="2">
    <source>
        <dbReference type="EMBL" id="CAF0802209.1"/>
    </source>
</evidence>
<comment type="caution">
    <text evidence="2">The sequence shown here is derived from an EMBL/GenBank/DDBJ whole genome shotgun (WGS) entry which is preliminary data.</text>
</comment>